<evidence type="ECO:0000259" key="4">
    <source>
        <dbReference type="PROSITE" id="PS50075"/>
    </source>
</evidence>
<evidence type="ECO:0000313" key="5">
    <source>
        <dbReference type="EMBL" id="QFZ21137.1"/>
    </source>
</evidence>
<reference evidence="6" key="1">
    <citation type="journal article" date="2021" name="Curr. Microbiol.">
        <title>Complete genome of nocamycin-producing strain Saccharothrix syringae NRRL B-16468 reveals the biosynthetic potential for secondary metabolites.</title>
        <authorList>
            <person name="Mo X."/>
            <person name="Yang S."/>
        </authorList>
    </citation>
    <scope>NUCLEOTIDE SEQUENCE [LARGE SCALE GENOMIC DNA]</scope>
    <source>
        <strain evidence="6">ATCC 51364 / DSM 43886 / JCM 6844 / KCTC 9398 / NBRC 14523 / NRRL B-16468 / INA 2240</strain>
    </source>
</reference>
<dbReference type="GO" id="GO:0043041">
    <property type="term" value="P:amino acid activation for nonribosomal peptide biosynthetic process"/>
    <property type="evidence" value="ECO:0007669"/>
    <property type="project" value="TreeGrafter"/>
</dbReference>
<dbReference type="Pfam" id="PF00550">
    <property type="entry name" value="PP-binding"/>
    <property type="match status" value="1"/>
</dbReference>
<dbReference type="Gene3D" id="3.30.300.30">
    <property type="match status" value="1"/>
</dbReference>
<comment type="cofactor">
    <cofactor evidence="1">
        <name>pantetheine 4'-phosphate</name>
        <dbReference type="ChEBI" id="CHEBI:47942"/>
    </cofactor>
</comment>
<proteinExistence type="predicted"/>
<sequence length="666" mass="66817">MNTVHEFVAAHARTSPSRTAVVSGTGSMTYAELDRRAGGLAAALVARGVRPGSPVCVLLPRSAEFVVAALAVLKVGGHYVPLDPDYPTARLVRMAAAVRAPVVVTDASLASVLDVPAVLVDGCAPARFDGPIVPADELAYVMFTSGSTGVPKGVAVTHRGIVRLVRSPGCVTLRGQTMLHISSPSFDAATFDIWGALANGGRLVVGPPGKASVAEIGGLVRGQGVTTAFFPTGLFHLIVDEDVAALAGLRQVVVGGDVLSAAHARRFLAAVPGCRLVNGYGPTEMTTFTTFHDVRGGDGPVPIGTPLNRTTVRVLDDSLDPVPFGTPGQLYAGGDGLARGYLGDPALTAERFVPDPWVPGARLYATGDLVRETVDGLEFLGRIDGQVKKRGFRVEPGEVEAALRDDRDVRDAAVVATGERADTRRLEAFLVLTGPLAGVRARVSRVLPEHLLPDLWFEVPELPLNPNGKVDRAALRSQPQGSAVVGSAVVGSAVVGSAVVGSGGSGAGSGVAGAAAWGAGPGAAGAARAAGADSGAAGASAAGAAARGAGSGVAGASSGVGAAGAGAAGAAGAGAGAASAGAGSAGSGPGSGMNPTENTIAAIWRDVLEVEEVGRDDDFFALGGHSLIANRIVTRMRKALGVDLRLVVLFDHPTVAGLARVVDASS</sequence>
<gene>
    <name evidence="5" type="ORF">EKG83_30470</name>
</gene>
<dbReference type="PANTHER" id="PTHR45527">
    <property type="entry name" value="NONRIBOSOMAL PEPTIDE SYNTHETASE"/>
    <property type="match status" value="1"/>
</dbReference>
<dbReference type="InterPro" id="IPR000873">
    <property type="entry name" value="AMP-dep_synth/lig_dom"/>
</dbReference>
<dbReference type="InterPro" id="IPR006162">
    <property type="entry name" value="Ppantetheine_attach_site"/>
</dbReference>
<dbReference type="GO" id="GO:0031177">
    <property type="term" value="F:phosphopantetheine binding"/>
    <property type="evidence" value="ECO:0007669"/>
    <property type="project" value="InterPro"/>
</dbReference>
<dbReference type="RefSeq" id="WP_051766170.1">
    <property type="nucleotide sequence ID" value="NZ_CP034550.1"/>
</dbReference>
<dbReference type="InterPro" id="IPR025110">
    <property type="entry name" value="AMP-bd_C"/>
</dbReference>
<dbReference type="InterPro" id="IPR020845">
    <property type="entry name" value="AMP-binding_CS"/>
</dbReference>
<keyword evidence="3" id="KW-0597">Phosphoprotein</keyword>
<dbReference type="Pfam" id="PF13193">
    <property type="entry name" value="AMP-binding_C"/>
    <property type="match status" value="1"/>
</dbReference>
<dbReference type="PROSITE" id="PS00012">
    <property type="entry name" value="PHOSPHOPANTETHEINE"/>
    <property type="match status" value="1"/>
</dbReference>
<dbReference type="NCBIfam" id="TIGR01733">
    <property type="entry name" value="AA-adenyl-dom"/>
    <property type="match status" value="1"/>
</dbReference>
<name>A0A5Q0H4G1_SACSY</name>
<dbReference type="Gene3D" id="1.10.1200.10">
    <property type="entry name" value="ACP-like"/>
    <property type="match status" value="1"/>
</dbReference>
<dbReference type="EMBL" id="CP034550">
    <property type="protein sequence ID" value="QFZ21137.1"/>
    <property type="molecule type" value="Genomic_DNA"/>
</dbReference>
<dbReference type="GO" id="GO:0044550">
    <property type="term" value="P:secondary metabolite biosynthetic process"/>
    <property type="evidence" value="ECO:0007669"/>
    <property type="project" value="TreeGrafter"/>
</dbReference>
<dbReference type="OrthoDB" id="3243414at2"/>
<keyword evidence="2" id="KW-0596">Phosphopantetheine</keyword>
<dbReference type="InterPro" id="IPR045851">
    <property type="entry name" value="AMP-bd_C_sf"/>
</dbReference>
<dbReference type="Gene3D" id="3.40.50.980">
    <property type="match status" value="2"/>
</dbReference>
<evidence type="ECO:0000256" key="1">
    <source>
        <dbReference type="ARBA" id="ARBA00001957"/>
    </source>
</evidence>
<feature type="domain" description="Carrier" evidence="4">
    <location>
        <begin position="591"/>
        <end position="666"/>
    </location>
</feature>
<dbReference type="PROSITE" id="PS00455">
    <property type="entry name" value="AMP_BINDING"/>
    <property type="match status" value="1"/>
</dbReference>
<dbReference type="SUPFAM" id="SSF47336">
    <property type="entry name" value="ACP-like"/>
    <property type="match status" value="1"/>
</dbReference>
<dbReference type="KEGG" id="ssyi:EKG83_30470"/>
<dbReference type="SMART" id="SM00823">
    <property type="entry name" value="PKS_PP"/>
    <property type="match status" value="1"/>
</dbReference>
<accession>A0A5Q0H4G1</accession>
<evidence type="ECO:0000256" key="2">
    <source>
        <dbReference type="ARBA" id="ARBA00022450"/>
    </source>
</evidence>
<dbReference type="CDD" id="cd12117">
    <property type="entry name" value="A_NRPS_Srf_like"/>
    <property type="match status" value="1"/>
</dbReference>
<dbReference type="InterPro" id="IPR036736">
    <property type="entry name" value="ACP-like_sf"/>
</dbReference>
<dbReference type="GO" id="GO:0005737">
    <property type="term" value="C:cytoplasm"/>
    <property type="evidence" value="ECO:0007669"/>
    <property type="project" value="TreeGrafter"/>
</dbReference>
<dbReference type="AlphaFoldDB" id="A0A5Q0H4G1"/>
<dbReference type="FunFam" id="1.10.1200.10:FF:000016">
    <property type="entry name" value="Non-ribosomal peptide synthase"/>
    <property type="match status" value="1"/>
</dbReference>
<dbReference type="Gene3D" id="2.30.38.10">
    <property type="entry name" value="Luciferase, Domain 3"/>
    <property type="match status" value="1"/>
</dbReference>
<dbReference type="Pfam" id="PF00501">
    <property type="entry name" value="AMP-binding"/>
    <property type="match status" value="1"/>
</dbReference>
<keyword evidence="6" id="KW-1185">Reference proteome</keyword>
<dbReference type="PANTHER" id="PTHR45527:SF1">
    <property type="entry name" value="FATTY ACID SYNTHASE"/>
    <property type="match status" value="1"/>
</dbReference>
<dbReference type="InterPro" id="IPR009081">
    <property type="entry name" value="PP-bd_ACP"/>
</dbReference>
<dbReference type="InterPro" id="IPR010071">
    <property type="entry name" value="AA_adenyl_dom"/>
</dbReference>
<dbReference type="Proteomes" id="UP000325787">
    <property type="component" value="Chromosome"/>
</dbReference>
<dbReference type="PROSITE" id="PS50075">
    <property type="entry name" value="CARRIER"/>
    <property type="match status" value="1"/>
</dbReference>
<dbReference type="InterPro" id="IPR020806">
    <property type="entry name" value="PKS_PP-bd"/>
</dbReference>
<dbReference type="SUPFAM" id="SSF56801">
    <property type="entry name" value="Acetyl-CoA synthetase-like"/>
    <property type="match status" value="1"/>
</dbReference>
<evidence type="ECO:0000256" key="3">
    <source>
        <dbReference type="ARBA" id="ARBA00022553"/>
    </source>
</evidence>
<evidence type="ECO:0000313" key="6">
    <source>
        <dbReference type="Proteomes" id="UP000325787"/>
    </source>
</evidence>
<organism evidence="5 6">
    <name type="scientific">Saccharothrix syringae</name>
    <name type="common">Nocardiopsis syringae</name>
    <dbReference type="NCBI Taxonomy" id="103733"/>
    <lineage>
        <taxon>Bacteria</taxon>
        <taxon>Bacillati</taxon>
        <taxon>Actinomycetota</taxon>
        <taxon>Actinomycetes</taxon>
        <taxon>Pseudonocardiales</taxon>
        <taxon>Pseudonocardiaceae</taxon>
        <taxon>Saccharothrix</taxon>
    </lineage>
</organism>
<protein>
    <submittedName>
        <fullName evidence="5">Amino acid adenylation domain-containing protein</fullName>
    </submittedName>
</protein>
<dbReference type="GO" id="GO:0072330">
    <property type="term" value="P:monocarboxylic acid biosynthetic process"/>
    <property type="evidence" value="ECO:0007669"/>
    <property type="project" value="UniProtKB-ARBA"/>
</dbReference>